<gene>
    <name evidence="14" type="ORF">GKO32_24195</name>
</gene>
<dbReference type="EC" id="4.1.3.17" evidence="5"/>
<comment type="subunit">
    <text evidence="4">Homotrimer.</text>
</comment>
<evidence type="ECO:0000256" key="10">
    <source>
        <dbReference type="ARBA" id="ARBA00030169"/>
    </source>
</evidence>
<dbReference type="InterPro" id="IPR005493">
    <property type="entry name" value="RraA/RraA-like"/>
</dbReference>
<comment type="catalytic activity">
    <reaction evidence="1">
        <text>4-hydroxy-4-methyl-2-oxoglutarate = 2 pyruvate</text>
        <dbReference type="Rhea" id="RHEA:22748"/>
        <dbReference type="ChEBI" id="CHEBI:15361"/>
        <dbReference type="ChEBI" id="CHEBI:58276"/>
        <dbReference type="EC" id="4.1.3.17"/>
    </reaction>
</comment>
<dbReference type="RefSeq" id="WP_154759189.1">
    <property type="nucleotide sequence ID" value="NZ_WMBA01000042.1"/>
</dbReference>
<evidence type="ECO:0000256" key="1">
    <source>
        <dbReference type="ARBA" id="ARBA00001342"/>
    </source>
</evidence>
<evidence type="ECO:0000313" key="15">
    <source>
        <dbReference type="Proteomes" id="UP000440096"/>
    </source>
</evidence>
<comment type="cofactor">
    <cofactor evidence="13">
        <name>Mg(2+)</name>
        <dbReference type="ChEBI" id="CHEBI:18420"/>
    </cofactor>
</comment>
<evidence type="ECO:0000256" key="8">
    <source>
        <dbReference type="ARBA" id="ARBA00025046"/>
    </source>
</evidence>
<evidence type="ECO:0000256" key="13">
    <source>
        <dbReference type="PIRSR" id="PIRSR605493-1"/>
    </source>
</evidence>
<dbReference type="OrthoDB" id="9805307at2"/>
<evidence type="ECO:0000256" key="2">
    <source>
        <dbReference type="ARBA" id="ARBA00001968"/>
    </source>
</evidence>
<evidence type="ECO:0000256" key="7">
    <source>
        <dbReference type="ARBA" id="ARBA00016549"/>
    </source>
</evidence>
<evidence type="ECO:0000256" key="6">
    <source>
        <dbReference type="ARBA" id="ARBA00012947"/>
    </source>
</evidence>
<dbReference type="PANTHER" id="PTHR33254">
    <property type="entry name" value="4-HYDROXY-4-METHYL-2-OXOGLUTARATE ALDOLASE 3-RELATED"/>
    <property type="match status" value="1"/>
</dbReference>
<reference evidence="14 15" key="1">
    <citation type="submission" date="2019-11" db="EMBL/GenBank/DDBJ databases">
        <title>Draft genome of Amycolatopsis RM579.</title>
        <authorList>
            <person name="Duangmal K."/>
            <person name="Mingma R."/>
        </authorList>
    </citation>
    <scope>NUCLEOTIDE SEQUENCE [LARGE SCALE GENOMIC DNA]</scope>
    <source>
        <strain evidence="14 15">RM579</strain>
    </source>
</reference>
<evidence type="ECO:0000256" key="12">
    <source>
        <dbReference type="ARBA" id="ARBA00047973"/>
    </source>
</evidence>
<accession>A0A6N7YYV0</accession>
<feature type="binding site" evidence="13">
    <location>
        <begin position="89"/>
        <end position="92"/>
    </location>
    <ligand>
        <name>substrate</name>
    </ligand>
</feature>
<dbReference type="Gene3D" id="3.50.30.40">
    <property type="entry name" value="Ribonuclease E inhibitor RraA/RraA-like"/>
    <property type="match status" value="1"/>
</dbReference>
<feature type="binding site" evidence="13">
    <location>
        <position position="112"/>
    </location>
    <ligand>
        <name>Mg(2+)</name>
        <dbReference type="ChEBI" id="CHEBI:18420"/>
    </ligand>
</feature>
<dbReference type="GO" id="GO:0008948">
    <property type="term" value="F:oxaloacetate decarboxylase activity"/>
    <property type="evidence" value="ECO:0007669"/>
    <property type="project" value="UniProtKB-EC"/>
</dbReference>
<feature type="binding site" evidence="13">
    <location>
        <position position="111"/>
    </location>
    <ligand>
        <name>substrate</name>
    </ligand>
</feature>
<organism evidence="14 15">
    <name type="scientific">Amycolatopsis pithecellobii</name>
    <dbReference type="NCBI Taxonomy" id="664692"/>
    <lineage>
        <taxon>Bacteria</taxon>
        <taxon>Bacillati</taxon>
        <taxon>Actinomycetota</taxon>
        <taxon>Actinomycetes</taxon>
        <taxon>Pseudonocardiales</taxon>
        <taxon>Pseudonocardiaceae</taxon>
        <taxon>Amycolatopsis</taxon>
    </lineage>
</organism>
<comment type="caution">
    <text evidence="14">The sequence shown here is derived from an EMBL/GenBank/DDBJ whole genome shotgun (WGS) entry which is preliminary data.</text>
</comment>
<comment type="cofactor">
    <cofactor evidence="2">
        <name>a divalent metal cation</name>
        <dbReference type="ChEBI" id="CHEBI:60240"/>
    </cofactor>
</comment>
<dbReference type="Proteomes" id="UP000440096">
    <property type="component" value="Unassembled WGS sequence"/>
</dbReference>
<comment type="catalytic activity">
    <reaction evidence="12">
        <text>oxaloacetate + H(+) = pyruvate + CO2</text>
        <dbReference type="Rhea" id="RHEA:15641"/>
        <dbReference type="ChEBI" id="CHEBI:15361"/>
        <dbReference type="ChEBI" id="CHEBI:15378"/>
        <dbReference type="ChEBI" id="CHEBI:16452"/>
        <dbReference type="ChEBI" id="CHEBI:16526"/>
        <dbReference type="EC" id="4.1.1.112"/>
    </reaction>
</comment>
<dbReference type="GO" id="GO:0046872">
    <property type="term" value="F:metal ion binding"/>
    <property type="evidence" value="ECO:0007669"/>
    <property type="project" value="UniProtKB-KW"/>
</dbReference>
<dbReference type="GO" id="GO:0047443">
    <property type="term" value="F:4-hydroxy-4-methyl-2-oxoglutarate aldolase activity"/>
    <property type="evidence" value="ECO:0007669"/>
    <property type="project" value="UniProtKB-EC"/>
</dbReference>
<dbReference type="InterPro" id="IPR036704">
    <property type="entry name" value="RraA/RraA-like_sf"/>
</dbReference>
<keyword evidence="13" id="KW-0460">Magnesium</keyword>
<evidence type="ECO:0000256" key="11">
    <source>
        <dbReference type="ARBA" id="ARBA00032305"/>
    </source>
</evidence>
<evidence type="ECO:0000256" key="4">
    <source>
        <dbReference type="ARBA" id="ARBA00011233"/>
    </source>
</evidence>
<evidence type="ECO:0000256" key="9">
    <source>
        <dbReference type="ARBA" id="ARBA00029596"/>
    </source>
</evidence>
<dbReference type="EMBL" id="WMBA01000042">
    <property type="protein sequence ID" value="MTD57052.1"/>
    <property type="molecule type" value="Genomic_DNA"/>
</dbReference>
<keyword evidence="13" id="KW-0479">Metal-binding</keyword>
<evidence type="ECO:0000256" key="3">
    <source>
        <dbReference type="ARBA" id="ARBA00008621"/>
    </source>
</evidence>
<protein>
    <recommendedName>
        <fullName evidence="7">Putative 4-hydroxy-4-methyl-2-oxoglutarate aldolase</fullName>
        <ecNumber evidence="6">4.1.1.112</ecNumber>
        <ecNumber evidence="5">4.1.3.17</ecNumber>
    </recommendedName>
    <alternativeName>
        <fullName evidence="11">Oxaloacetate decarboxylase</fullName>
    </alternativeName>
    <alternativeName>
        <fullName evidence="9">Regulator of ribonuclease activity homolog</fullName>
    </alternativeName>
    <alternativeName>
        <fullName evidence="10">RraA-like protein</fullName>
    </alternativeName>
</protein>
<dbReference type="EC" id="4.1.1.112" evidence="6"/>
<dbReference type="CDD" id="cd16841">
    <property type="entry name" value="RraA_family"/>
    <property type="match status" value="1"/>
</dbReference>
<sequence>MSDLAAPAEYLALGASALSDAMDRLGINGSCFGIAPLSPAFTLAGFARTVRYVPCGVVKGTVGDFIDDYDETTVAVLDNSGRLDCTVWGDILTDYAVRNRLAGTVIDGVCRDTALCREQNYPVFSRGAYMRTGKDRVQAQEIDGPVSIGGVRVEPGDLVVGDADGVVVVPAARATEVFDVATEIVAREDEIRSAVRAGSKLMAARIKFGYHHLQTRADS</sequence>
<keyword evidence="15" id="KW-1185">Reference proteome</keyword>
<dbReference type="Pfam" id="PF03737">
    <property type="entry name" value="RraA-like"/>
    <property type="match status" value="1"/>
</dbReference>
<proteinExistence type="inferred from homology"/>
<comment type="similarity">
    <text evidence="3">Belongs to the class II aldolase/RraA-like family.</text>
</comment>
<evidence type="ECO:0000313" key="14">
    <source>
        <dbReference type="EMBL" id="MTD57052.1"/>
    </source>
</evidence>
<evidence type="ECO:0000256" key="5">
    <source>
        <dbReference type="ARBA" id="ARBA00012213"/>
    </source>
</evidence>
<dbReference type="SUPFAM" id="SSF89562">
    <property type="entry name" value="RraA-like"/>
    <property type="match status" value="1"/>
</dbReference>
<comment type="function">
    <text evidence="8">Catalyzes the aldol cleavage of 4-hydroxy-4-methyl-2-oxoglutarate (HMG) into 2 molecules of pyruvate. Also contains a secondary oxaloacetate (OAA) decarboxylase activity due to the common pyruvate enolate transition state formed following C-C bond cleavage in the retro-aldol and decarboxylation reactions.</text>
</comment>
<name>A0A6N7YYV0_9PSEU</name>
<dbReference type="PANTHER" id="PTHR33254:SF4">
    <property type="entry name" value="4-HYDROXY-4-METHYL-2-OXOGLUTARATE ALDOLASE 3-RELATED"/>
    <property type="match status" value="1"/>
</dbReference>
<dbReference type="AlphaFoldDB" id="A0A6N7YYV0"/>